<dbReference type="Pfam" id="PF18813">
    <property type="entry name" value="PBECR4"/>
    <property type="match status" value="1"/>
</dbReference>
<comment type="caution">
    <text evidence="2">The sequence shown here is derived from an EMBL/GenBank/DDBJ whole genome shotgun (WGS) entry which is preliminary data.</text>
</comment>
<protein>
    <recommendedName>
        <fullName evidence="1">Phage-Barnase-EndoU-ColicinE5/D-RelE like nuclease 4 domain-containing protein</fullName>
    </recommendedName>
</protein>
<name>A0A927WHH1_SELRU</name>
<gene>
    <name evidence="2" type="ORF">E7203_03425</name>
</gene>
<evidence type="ECO:0000259" key="1">
    <source>
        <dbReference type="Pfam" id="PF18813"/>
    </source>
</evidence>
<feature type="domain" description="Phage-Barnase-EndoU-ColicinE5/D-RelE like nuclease 4" evidence="1">
    <location>
        <begin position="16"/>
        <end position="183"/>
    </location>
</feature>
<dbReference type="InterPro" id="IPR041420">
    <property type="entry name" value="PBECR4"/>
</dbReference>
<accession>A0A927WHH1</accession>
<proteinExistence type="predicted"/>
<evidence type="ECO:0000313" key="3">
    <source>
        <dbReference type="Proteomes" id="UP000772151"/>
    </source>
</evidence>
<sequence length="198" mass="23111">MPWAIFACKVINVDVLREALDAYQSLCHKDYHLKIGSVHQELLDISFFFLPEHFLHLAGIGKLADLADIHNAKSKSNLYRRLLMGEIDYNYLQSSAFFPEIDRRLHDLAYLPRLLAALKGGKVIIKFNSQLAGTRIIADFLLYQREQEIIYHLFLKGRQQGKYVPVSFFSRNTPKFLIRQTKLKILDMYVVDKRINMH</sequence>
<dbReference type="EMBL" id="SVCA01000002">
    <property type="protein sequence ID" value="MBE6084511.1"/>
    <property type="molecule type" value="Genomic_DNA"/>
</dbReference>
<evidence type="ECO:0000313" key="2">
    <source>
        <dbReference type="EMBL" id="MBE6084511.1"/>
    </source>
</evidence>
<reference evidence="2" key="1">
    <citation type="submission" date="2019-04" db="EMBL/GenBank/DDBJ databases">
        <title>Evolution of Biomass-Degrading Anaerobic Consortia Revealed by Metagenomics.</title>
        <authorList>
            <person name="Peng X."/>
        </authorList>
    </citation>
    <scope>NUCLEOTIDE SEQUENCE</scope>
    <source>
        <strain evidence="2">SIG242</strain>
    </source>
</reference>
<dbReference type="Proteomes" id="UP000772151">
    <property type="component" value="Unassembled WGS sequence"/>
</dbReference>
<organism evidence="2 3">
    <name type="scientific">Selenomonas ruminantium</name>
    <dbReference type="NCBI Taxonomy" id="971"/>
    <lineage>
        <taxon>Bacteria</taxon>
        <taxon>Bacillati</taxon>
        <taxon>Bacillota</taxon>
        <taxon>Negativicutes</taxon>
        <taxon>Selenomonadales</taxon>
        <taxon>Selenomonadaceae</taxon>
        <taxon>Selenomonas</taxon>
    </lineage>
</organism>
<dbReference type="AlphaFoldDB" id="A0A927WHH1"/>
<dbReference type="RefSeq" id="WP_303668606.1">
    <property type="nucleotide sequence ID" value="NZ_SVCA01000002.1"/>
</dbReference>